<evidence type="ECO:0000256" key="1">
    <source>
        <dbReference type="ARBA" id="ARBA00004651"/>
    </source>
</evidence>
<evidence type="ECO:0000256" key="10">
    <source>
        <dbReference type="SAM" id="Phobius"/>
    </source>
</evidence>
<feature type="transmembrane region" description="Helical" evidence="10">
    <location>
        <begin position="289"/>
        <end position="309"/>
    </location>
</feature>
<keyword evidence="3" id="KW-0813">Transport</keyword>
<dbReference type="RefSeq" id="WP_381349124.1">
    <property type="nucleotide sequence ID" value="NZ_JBHMCY010000064.1"/>
</dbReference>
<evidence type="ECO:0000256" key="7">
    <source>
        <dbReference type="ARBA" id="ARBA00022989"/>
    </source>
</evidence>
<feature type="transmembrane region" description="Helical" evidence="10">
    <location>
        <begin position="88"/>
        <end position="108"/>
    </location>
</feature>
<evidence type="ECO:0000256" key="8">
    <source>
        <dbReference type="ARBA" id="ARBA00023136"/>
    </source>
</evidence>
<sequence length="545" mass="56163">MTAAAAVQTVAATATDAAPLVAFLLVVSVTLLLCFLFGLDSEGTDDLYVAGRSLRPWRNAFALTGDAISVLTLLSTTGLVALAGYDGMAMAACTAGALGVLLVLARPVRNVGSFTLGDTLDARFRHRSIRWAAAVATLGVCLPMAVVQLTAAGYAAAALLGLSGTAAGQVCTVFIGSMMICAAALTGMRGNTMLQIAKTVTLFACMGLLVLAVLTRWEWSPDRLLADARAGSLDSERYFAPGMLFSSDAAGRFELVAAQLTIMLGAAVMPHMIMRVKAAEHGASARRSVFFAIAMTGVFCVMAVVLGLGSSAVGAEAPTSGFDPQSAAALLSLVNSLATEWGGDLLLAMTVSAVFLTSMTVVAALALSAGAAVVHDVWVQGVRGGAVAAGAEVKAMRWATPLVGVLAVTLAVVAQSWNIQFLTQAAVGASASAILPALVFALFWKKCTRAGIVWSVYAGFGSCLLLQFFGPAVSGTPGALFPAVDFAWYPFDTTGPVSIPVGFVAGWAASRLSSRGGRPESEDRYADVAARAVLDQENRQLVSRT</sequence>
<feature type="transmembrane region" description="Helical" evidence="10">
    <location>
        <begin position="489"/>
        <end position="509"/>
    </location>
</feature>
<feature type="transmembrane region" description="Helical" evidence="10">
    <location>
        <begin position="200"/>
        <end position="217"/>
    </location>
</feature>
<proteinExistence type="inferred from homology"/>
<evidence type="ECO:0000313" key="12">
    <source>
        <dbReference type="Proteomes" id="UP001589709"/>
    </source>
</evidence>
<evidence type="ECO:0000256" key="5">
    <source>
        <dbReference type="ARBA" id="ARBA00022692"/>
    </source>
</evidence>
<feature type="transmembrane region" description="Helical" evidence="10">
    <location>
        <begin position="20"/>
        <end position="39"/>
    </location>
</feature>
<feature type="transmembrane region" description="Helical" evidence="10">
    <location>
        <begin position="249"/>
        <end position="268"/>
    </location>
</feature>
<reference evidence="11 12" key="1">
    <citation type="submission" date="2024-09" db="EMBL/GenBank/DDBJ databases">
        <authorList>
            <person name="Sun Q."/>
            <person name="Mori K."/>
        </authorList>
    </citation>
    <scope>NUCLEOTIDE SEQUENCE [LARGE SCALE GENOMIC DNA]</scope>
    <source>
        <strain evidence="11 12">JCM 6917</strain>
    </source>
</reference>
<feature type="transmembrane region" description="Helical" evidence="10">
    <location>
        <begin position="60"/>
        <end position="82"/>
    </location>
</feature>
<dbReference type="InterPro" id="IPR001734">
    <property type="entry name" value="Na/solute_symporter"/>
</dbReference>
<evidence type="ECO:0000256" key="2">
    <source>
        <dbReference type="ARBA" id="ARBA00006434"/>
    </source>
</evidence>
<keyword evidence="6" id="KW-0769">Symport</keyword>
<organism evidence="11 12">
    <name type="scientific">Streptomyces cinereospinus</name>
    <dbReference type="NCBI Taxonomy" id="285561"/>
    <lineage>
        <taxon>Bacteria</taxon>
        <taxon>Bacillati</taxon>
        <taxon>Actinomycetota</taxon>
        <taxon>Actinomycetes</taxon>
        <taxon>Kitasatosporales</taxon>
        <taxon>Streptomycetaceae</taxon>
        <taxon>Streptomyces</taxon>
    </lineage>
</organism>
<dbReference type="Gene3D" id="1.20.1730.10">
    <property type="entry name" value="Sodium/glucose cotransporter"/>
    <property type="match status" value="1"/>
</dbReference>
<feature type="transmembrane region" description="Helical" evidence="10">
    <location>
        <begin position="166"/>
        <end position="188"/>
    </location>
</feature>
<keyword evidence="12" id="KW-1185">Reference proteome</keyword>
<protein>
    <submittedName>
        <fullName evidence="11">Cation acetate symporter</fullName>
    </submittedName>
</protein>
<dbReference type="Pfam" id="PF00474">
    <property type="entry name" value="SSF"/>
    <property type="match status" value="1"/>
</dbReference>
<evidence type="ECO:0000256" key="6">
    <source>
        <dbReference type="ARBA" id="ARBA00022847"/>
    </source>
</evidence>
<dbReference type="PANTHER" id="PTHR48086:SF6">
    <property type="entry name" value="CATION_ACETATE SYMPORTER ACTP"/>
    <property type="match status" value="1"/>
</dbReference>
<comment type="caution">
    <text evidence="11">The sequence shown here is derived from an EMBL/GenBank/DDBJ whole genome shotgun (WGS) entry which is preliminary data.</text>
</comment>
<comment type="subcellular location">
    <subcellularLocation>
        <location evidence="1">Cell membrane</location>
        <topology evidence="1">Multi-pass membrane protein</topology>
    </subcellularLocation>
</comment>
<dbReference type="PROSITE" id="PS50283">
    <property type="entry name" value="NA_SOLUT_SYMP_3"/>
    <property type="match status" value="1"/>
</dbReference>
<evidence type="ECO:0000256" key="9">
    <source>
        <dbReference type="RuleBase" id="RU362091"/>
    </source>
</evidence>
<feature type="transmembrane region" description="Helical" evidence="10">
    <location>
        <begin position="451"/>
        <end position="469"/>
    </location>
</feature>
<keyword evidence="5 10" id="KW-0812">Transmembrane</keyword>
<dbReference type="InterPro" id="IPR050277">
    <property type="entry name" value="Sodium:Solute_Symporter"/>
</dbReference>
<evidence type="ECO:0000256" key="4">
    <source>
        <dbReference type="ARBA" id="ARBA00022475"/>
    </source>
</evidence>
<feature type="transmembrane region" description="Helical" evidence="10">
    <location>
        <begin position="129"/>
        <end position="160"/>
    </location>
</feature>
<dbReference type="PANTHER" id="PTHR48086">
    <property type="entry name" value="SODIUM/PROLINE SYMPORTER-RELATED"/>
    <property type="match status" value="1"/>
</dbReference>
<gene>
    <name evidence="11" type="ORF">ACFF45_26915</name>
</gene>
<feature type="transmembrane region" description="Helical" evidence="10">
    <location>
        <begin position="395"/>
        <end position="415"/>
    </location>
</feature>
<evidence type="ECO:0000313" key="11">
    <source>
        <dbReference type="EMBL" id="MFB9466246.1"/>
    </source>
</evidence>
<dbReference type="EMBL" id="JBHMCY010000064">
    <property type="protein sequence ID" value="MFB9466246.1"/>
    <property type="molecule type" value="Genomic_DNA"/>
</dbReference>
<feature type="transmembrane region" description="Helical" evidence="10">
    <location>
        <begin position="421"/>
        <end position="444"/>
    </location>
</feature>
<keyword evidence="7 10" id="KW-1133">Transmembrane helix</keyword>
<feature type="transmembrane region" description="Helical" evidence="10">
    <location>
        <begin position="345"/>
        <end position="374"/>
    </location>
</feature>
<comment type="similarity">
    <text evidence="2 9">Belongs to the sodium:solute symporter (SSF) (TC 2.A.21) family.</text>
</comment>
<dbReference type="InterPro" id="IPR038377">
    <property type="entry name" value="Na/Glc_symporter_sf"/>
</dbReference>
<name>A0ABV5N886_9ACTN</name>
<keyword evidence="8 10" id="KW-0472">Membrane</keyword>
<keyword evidence="4" id="KW-1003">Cell membrane</keyword>
<dbReference type="Proteomes" id="UP001589709">
    <property type="component" value="Unassembled WGS sequence"/>
</dbReference>
<evidence type="ECO:0000256" key="3">
    <source>
        <dbReference type="ARBA" id="ARBA00022448"/>
    </source>
</evidence>
<accession>A0ABV5N886</accession>